<evidence type="ECO:0000313" key="1">
    <source>
        <dbReference type="EMBL" id="KAH6631347.1"/>
    </source>
</evidence>
<proteinExistence type="predicted"/>
<keyword evidence="2" id="KW-1185">Reference proteome</keyword>
<protein>
    <submittedName>
        <fullName evidence="1">Uncharacterized protein</fullName>
    </submittedName>
</protein>
<name>A0ACB7P5Q1_9PEZI</name>
<accession>A0ACB7P5Q1</accession>
<gene>
    <name evidence="1" type="ORF">F5144DRAFT_629376</name>
</gene>
<comment type="caution">
    <text evidence="1">The sequence shown here is derived from an EMBL/GenBank/DDBJ whole genome shotgun (WGS) entry which is preliminary data.</text>
</comment>
<organism evidence="1 2">
    <name type="scientific">Chaetomium tenue</name>
    <dbReference type="NCBI Taxonomy" id="1854479"/>
    <lineage>
        <taxon>Eukaryota</taxon>
        <taxon>Fungi</taxon>
        <taxon>Dikarya</taxon>
        <taxon>Ascomycota</taxon>
        <taxon>Pezizomycotina</taxon>
        <taxon>Sordariomycetes</taxon>
        <taxon>Sordariomycetidae</taxon>
        <taxon>Sordariales</taxon>
        <taxon>Chaetomiaceae</taxon>
        <taxon>Chaetomium</taxon>
    </lineage>
</organism>
<dbReference type="EMBL" id="JAGIZQ010000004">
    <property type="protein sequence ID" value="KAH6631347.1"/>
    <property type="molecule type" value="Genomic_DNA"/>
</dbReference>
<evidence type="ECO:0000313" key="2">
    <source>
        <dbReference type="Proteomes" id="UP000724584"/>
    </source>
</evidence>
<dbReference type="Proteomes" id="UP000724584">
    <property type="component" value="Unassembled WGS sequence"/>
</dbReference>
<reference evidence="1 2" key="1">
    <citation type="journal article" date="2021" name="Nat. Commun.">
        <title>Genetic determinants of endophytism in the Arabidopsis root mycobiome.</title>
        <authorList>
            <person name="Mesny F."/>
            <person name="Miyauchi S."/>
            <person name="Thiergart T."/>
            <person name="Pickel B."/>
            <person name="Atanasova L."/>
            <person name="Karlsson M."/>
            <person name="Huettel B."/>
            <person name="Barry K.W."/>
            <person name="Haridas S."/>
            <person name="Chen C."/>
            <person name="Bauer D."/>
            <person name="Andreopoulos W."/>
            <person name="Pangilinan J."/>
            <person name="LaButti K."/>
            <person name="Riley R."/>
            <person name="Lipzen A."/>
            <person name="Clum A."/>
            <person name="Drula E."/>
            <person name="Henrissat B."/>
            <person name="Kohler A."/>
            <person name="Grigoriev I.V."/>
            <person name="Martin F.M."/>
            <person name="Hacquard S."/>
        </authorList>
    </citation>
    <scope>NUCLEOTIDE SEQUENCE [LARGE SCALE GENOMIC DNA]</scope>
    <source>
        <strain evidence="1 2">MPI-SDFR-AT-0079</strain>
    </source>
</reference>
<sequence length="100" mass="10858">MKEEESGQPFRLGKAATSAALPLRFALCQLFLPRASAAGVPNPTRVFKLNWASGGGLVDRRIFEGDLGPEVNEFVLIPLSGRSQEYGFARFKDARLGPGH</sequence>